<feature type="transmembrane region" description="Helical" evidence="1">
    <location>
        <begin position="110"/>
        <end position="131"/>
    </location>
</feature>
<reference evidence="3" key="1">
    <citation type="submission" date="2021-10" db="EMBL/GenBank/DDBJ databases">
        <title>Anaerobic single-cell dispensing facilitates the cultivation of human gut bacteria.</title>
        <authorList>
            <person name="Afrizal A."/>
        </authorList>
    </citation>
    <scope>NUCLEOTIDE SEQUENCE</scope>
    <source>
        <strain evidence="3">CLA-AA-H250</strain>
    </source>
</reference>
<evidence type="ECO:0000256" key="1">
    <source>
        <dbReference type="SAM" id="Phobius"/>
    </source>
</evidence>
<name>A0AAE3AIX9_9FIRM</name>
<feature type="transmembrane region" description="Helical" evidence="1">
    <location>
        <begin position="263"/>
        <end position="284"/>
    </location>
</feature>
<dbReference type="Pfam" id="PF09546">
    <property type="entry name" value="Spore_III_AE"/>
    <property type="match status" value="1"/>
</dbReference>
<gene>
    <name evidence="3" type="ORF">LKD31_01145</name>
</gene>
<dbReference type="AlphaFoldDB" id="A0AAE3AIX9"/>
<proteinExistence type="predicted"/>
<dbReference type="Proteomes" id="UP001199424">
    <property type="component" value="Unassembled WGS sequence"/>
</dbReference>
<organism evidence="3 4">
    <name type="scientific">Hominenteromicrobium mulieris</name>
    <dbReference type="NCBI Taxonomy" id="2885357"/>
    <lineage>
        <taxon>Bacteria</taxon>
        <taxon>Bacillati</taxon>
        <taxon>Bacillota</taxon>
        <taxon>Clostridia</taxon>
        <taxon>Eubacteriales</taxon>
        <taxon>Oscillospiraceae</taxon>
        <taxon>Hominenteromicrobium</taxon>
    </lineage>
</organism>
<dbReference type="InterPro" id="IPR014194">
    <property type="entry name" value="Spore_III_AE"/>
</dbReference>
<keyword evidence="2" id="KW-0732">Signal</keyword>
<feature type="transmembrane region" description="Helical" evidence="1">
    <location>
        <begin position="291"/>
        <end position="320"/>
    </location>
</feature>
<comment type="caution">
    <text evidence="3">The sequence shown here is derived from an EMBL/GenBank/DDBJ whole genome shotgun (WGS) entry which is preliminary data.</text>
</comment>
<protein>
    <submittedName>
        <fullName evidence="3">Stage III sporulation protein AE</fullName>
    </submittedName>
</protein>
<feature type="transmembrane region" description="Helical" evidence="1">
    <location>
        <begin position="143"/>
        <end position="162"/>
    </location>
</feature>
<feature type="signal peptide" evidence="2">
    <location>
        <begin position="1"/>
        <end position="25"/>
    </location>
</feature>
<evidence type="ECO:0000313" key="3">
    <source>
        <dbReference type="EMBL" id="MCC2135625.1"/>
    </source>
</evidence>
<sequence length="369" mass="37811">MKKRILRVFLALTVFILLLSLPVRADEAELYQNSGADTLMEALPEEAQSLLQNVGADPMETPAPDAATKLFSALSEGFRAEWTAPARALLTLLASCVLCRLVQEFAAKELSYAVSVCGALCAAVTLFSPMASLLEQAARVTDAAAVFLLAAVPVYAGLLFTAGNTVTAPTYGALSLTAANAVSVLSSAVLIPVLRVFLAFSVASAVTSFDLKRLTDALYKAIKWALVLAVTVYTGVLSVQTIVANSAEMAGGKAAKMLVSGAIPIVGSAFSDAFSVIVSGAALVKNGVGAFGLLASLAIFLPLCIKAAAWLLICFCAGLTAEVLGLKPLASFLNGCAAALRLLIAAVCSVGAVAVVSAAVVLCVRGAYA</sequence>
<evidence type="ECO:0000313" key="4">
    <source>
        <dbReference type="Proteomes" id="UP001199424"/>
    </source>
</evidence>
<feature type="chain" id="PRO_5042297512" evidence="2">
    <location>
        <begin position="26"/>
        <end position="369"/>
    </location>
</feature>
<accession>A0AAE3AIX9</accession>
<dbReference type="RefSeq" id="WP_308448257.1">
    <property type="nucleotide sequence ID" value="NZ_JAJEQC010000001.1"/>
</dbReference>
<keyword evidence="1" id="KW-0472">Membrane</keyword>
<feature type="transmembrane region" description="Helical" evidence="1">
    <location>
        <begin position="221"/>
        <end position="243"/>
    </location>
</feature>
<keyword evidence="1" id="KW-0812">Transmembrane</keyword>
<keyword evidence="1" id="KW-1133">Transmembrane helix</keyword>
<dbReference type="EMBL" id="JAJEQC010000001">
    <property type="protein sequence ID" value="MCC2135625.1"/>
    <property type="molecule type" value="Genomic_DNA"/>
</dbReference>
<feature type="transmembrane region" description="Helical" evidence="1">
    <location>
        <begin position="340"/>
        <end position="364"/>
    </location>
</feature>
<keyword evidence="4" id="KW-1185">Reference proteome</keyword>
<evidence type="ECO:0000256" key="2">
    <source>
        <dbReference type="SAM" id="SignalP"/>
    </source>
</evidence>
<feature type="transmembrane region" description="Helical" evidence="1">
    <location>
        <begin position="182"/>
        <end position="209"/>
    </location>
</feature>